<dbReference type="Proteomes" id="UP000482960">
    <property type="component" value="Unassembled WGS sequence"/>
</dbReference>
<comment type="caution">
    <text evidence="2">The sequence shown here is derived from an EMBL/GenBank/DDBJ whole genome shotgun (WGS) entry which is preliminary data.</text>
</comment>
<protein>
    <submittedName>
        <fullName evidence="2">Uncharacterized protein</fullName>
    </submittedName>
</protein>
<proteinExistence type="predicted"/>
<reference evidence="2 3" key="1">
    <citation type="submission" date="2020-03" db="EMBL/GenBank/DDBJ databases">
        <title>Whole genome shotgun sequence of Phytohabitans rumicis NBRC 108638.</title>
        <authorList>
            <person name="Komaki H."/>
            <person name="Tamura T."/>
        </authorList>
    </citation>
    <scope>NUCLEOTIDE SEQUENCE [LARGE SCALE GENOMIC DNA]</scope>
    <source>
        <strain evidence="2 3">NBRC 108638</strain>
    </source>
</reference>
<evidence type="ECO:0000256" key="1">
    <source>
        <dbReference type="SAM" id="MobiDB-lite"/>
    </source>
</evidence>
<sequence length="76" mass="7360">MPGGAAEGGAAEGGAAEGGAAYGGGEDGGMRVWVGVLGGTEVRGPMGGGWRSVGRGYGRCSRCWRSTRAGSSPRSG</sequence>
<dbReference type="EMBL" id="BLPG01000001">
    <property type="protein sequence ID" value="GFJ94396.1"/>
    <property type="molecule type" value="Genomic_DNA"/>
</dbReference>
<dbReference type="AlphaFoldDB" id="A0A6V8LJP3"/>
<name>A0A6V8LJP3_9ACTN</name>
<organism evidence="2 3">
    <name type="scientific">Phytohabitans rumicis</name>
    <dbReference type="NCBI Taxonomy" id="1076125"/>
    <lineage>
        <taxon>Bacteria</taxon>
        <taxon>Bacillati</taxon>
        <taxon>Actinomycetota</taxon>
        <taxon>Actinomycetes</taxon>
        <taxon>Micromonosporales</taxon>
        <taxon>Micromonosporaceae</taxon>
    </lineage>
</organism>
<feature type="region of interest" description="Disordered" evidence="1">
    <location>
        <begin position="1"/>
        <end position="27"/>
    </location>
</feature>
<reference evidence="2 3" key="2">
    <citation type="submission" date="2020-03" db="EMBL/GenBank/DDBJ databases">
        <authorList>
            <person name="Ichikawa N."/>
            <person name="Kimura A."/>
            <person name="Kitahashi Y."/>
            <person name="Uohara A."/>
        </authorList>
    </citation>
    <scope>NUCLEOTIDE SEQUENCE [LARGE SCALE GENOMIC DNA]</scope>
    <source>
        <strain evidence="2 3">NBRC 108638</strain>
    </source>
</reference>
<accession>A0A6V8LJP3</accession>
<keyword evidence="3" id="KW-1185">Reference proteome</keyword>
<gene>
    <name evidence="2" type="ORF">Prum_080380</name>
</gene>
<evidence type="ECO:0000313" key="3">
    <source>
        <dbReference type="Proteomes" id="UP000482960"/>
    </source>
</evidence>
<evidence type="ECO:0000313" key="2">
    <source>
        <dbReference type="EMBL" id="GFJ94396.1"/>
    </source>
</evidence>